<accession>I4END8</accession>
<dbReference type="EMBL" id="CAGS01000723">
    <property type="protein sequence ID" value="CCF86201.1"/>
    <property type="molecule type" value="Genomic_DNA"/>
</dbReference>
<dbReference type="SUPFAM" id="SSF51735">
    <property type="entry name" value="NAD(P)-binding Rossmann-fold domains"/>
    <property type="match status" value="1"/>
</dbReference>
<dbReference type="PROSITE" id="PS00061">
    <property type="entry name" value="ADH_SHORT"/>
    <property type="match status" value="1"/>
</dbReference>
<dbReference type="GO" id="GO:0047936">
    <property type="term" value="F:glucose 1-dehydrogenase [NAD(P)+] activity"/>
    <property type="evidence" value="ECO:0007669"/>
    <property type="project" value="UniProtKB-EC"/>
</dbReference>
<dbReference type="GO" id="GO:0032787">
    <property type="term" value="P:monocarboxylic acid metabolic process"/>
    <property type="evidence" value="ECO:0007669"/>
    <property type="project" value="UniProtKB-ARBA"/>
</dbReference>
<dbReference type="Gene3D" id="3.40.50.720">
    <property type="entry name" value="NAD(P)-binding Rossmann-like Domain"/>
    <property type="match status" value="1"/>
</dbReference>
<dbReference type="OrthoDB" id="9779552at2"/>
<gene>
    <name evidence="3" type="primary">gdhA</name>
    <name evidence="3" type="ORF">NITHO_870001</name>
</gene>
<proteinExistence type="inferred from homology"/>
<evidence type="ECO:0000313" key="3">
    <source>
        <dbReference type="EMBL" id="CCF86201.1"/>
    </source>
</evidence>
<sequence length="254" mass="26751">MTLTGKIALVTGSSSGIGRAIAIRLARDGCDVCVNYHGDQQGGEDTKQRIEKLGRRAINVQANVGKADEIRALVQRCITDLGGLDIMVNNAGIEIPNPILEVTEAQWDLVIDVTLKGVFLGLQEAARHMVRRGWGRIITISSIHEDATMPGNAPYCAAKGGVRMLTRTAAVELAPHGITVNNVAPGAIATPINQKTLVDPDAVAALIAEIPLARLGNPEDVAGVVAFLASDDAAYVTGSTYVVDGGMIRKRSPL</sequence>
<name>I4END8_9BACT</name>
<dbReference type="InterPro" id="IPR036291">
    <property type="entry name" value="NAD(P)-bd_dom_sf"/>
</dbReference>
<dbReference type="NCBIfam" id="NF009466">
    <property type="entry name" value="PRK12826.1-2"/>
    <property type="match status" value="1"/>
</dbReference>
<dbReference type="NCBIfam" id="NF009384">
    <property type="entry name" value="PRK12743.1"/>
    <property type="match status" value="1"/>
</dbReference>
<dbReference type="NCBIfam" id="NF005559">
    <property type="entry name" value="PRK07231.1"/>
    <property type="match status" value="1"/>
</dbReference>
<evidence type="ECO:0000256" key="1">
    <source>
        <dbReference type="ARBA" id="ARBA00006484"/>
    </source>
</evidence>
<evidence type="ECO:0000313" key="4">
    <source>
        <dbReference type="Proteomes" id="UP000004221"/>
    </source>
</evidence>
<keyword evidence="3" id="KW-0560">Oxidoreductase</keyword>
<dbReference type="InterPro" id="IPR057326">
    <property type="entry name" value="KR_dom"/>
</dbReference>
<organism evidence="3 4">
    <name type="scientific">Nitrolancea hollandica Lb</name>
    <dbReference type="NCBI Taxonomy" id="1129897"/>
    <lineage>
        <taxon>Bacteria</taxon>
        <taxon>Pseudomonadati</taxon>
        <taxon>Thermomicrobiota</taxon>
        <taxon>Thermomicrobia</taxon>
        <taxon>Sphaerobacterales</taxon>
        <taxon>Sphaerobacterineae</taxon>
        <taxon>Sphaerobacteraceae</taxon>
        <taxon>Nitrolancea</taxon>
    </lineage>
</organism>
<dbReference type="PANTHER" id="PTHR42879:SF2">
    <property type="entry name" value="3-OXOACYL-[ACYL-CARRIER-PROTEIN] REDUCTASE FABG"/>
    <property type="match status" value="1"/>
</dbReference>
<dbReference type="EC" id="1.1.1.47" evidence="3"/>
<keyword evidence="4" id="KW-1185">Reference proteome</keyword>
<dbReference type="Pfam" id="PF13561">
    <property type="entry name" value="adh_short_C2"/>
    <property type="match status" value="1"/>
</dbReference>
<protein>
    <submittedName>
        <fullName evidence="3">Glucose 1-dehydrogenase A</fullName>
        <ecNumber evidence="3">1.1.1.47</ecNumber>
    </submittedName>
</protein>
<comment type="caution">
    <text evidence="3">The sequence shown here is derived from an EMBL/GenBank/DDBJ whole genome shotgun (WGS) entry which is preliminary data.</text>
</comment>
<evidence type="ECO:0000259" key="2">
    <source>
        <dbReference type="SMART" id="SM00822"/>
    </source>
</evidence>
<dbReference type="AlphaFoldDB" id="I4END8"/>
<dbReference type="SMART" id="SM00822">
    <property type="entry name" value="PKS_KR"/>
    <property type="match status" value="1"/>
</dbReference>
<dbReference type="PRINTS" id="PR00081">
    <property type="entry name" value="GDHRDH"/>
</dbReference>
<dbReference type="PRINTS" id="PR00080">
    <property type="entry name" value="SDRFAMILY"/>
</dbReference>
<comment type="similarity">
    <text evidence="1">Belongs to the short-chain dehydrogenases/reductases (SDR) family.</text>
</comment>
<dbReference type="Proteomes" id="UP000004221">
    <property type="component" value="Unassembled WGS sequence"/>
</dbReference>
<dbReference type="InterPro" id="IPR020904">
    <property type="entry name" value="Sc_DH/Rdtase_CS"/>
</dbReference>
<dbReference type="InterPro" id="IPR002347">
    <property type="entry name" value="SDR_fam"/>
</dbReference>
<dbReference type="PANTHER" id="PTHR42879">
    <property type="entry name" value="3-OXOACYL-(ACYL-CARRIER-PROTEIN) REDUCTASE"/>
    <property type="match status" value="1"/>
</dbReference>
<reference evidence="3 4" key="1">
    <citation type="journal article" date="2012" name="ISME J.">
        <title>Nitrification expanded: discovery, physiology and genomics of a nitrite-oxidizing bacterium from the phylum Chloroflexi.</title>
        <authorList>
            <person name="Sorokin D.Y."/>
            <person name="Lucker S."/>
            <person name="Vejmelkova D."/>
            <person name="Kostrikina N.A."/>
            <person name="Kleerebezem R."/>
            <person name="Rijpstra W.I."/>
            <person name="Damste J.S."/>
            <person name="Le Paslier D."/>
            <person name="Muyzer G."/>
            <person name="Wagner M."/>
            <person name="van Loosdrecht M.C."/>
            <person name="Daims H."/>
        </authorList>
    </citation>
    <scope>NUCLEOTIDE SEQUENCE [LARGE SCALE GENOMIC DNA]</scope>
    <source>
        <strain evidence="4">none</strain>
    </source>
</reference>
<dbReference type="InterPro" id="IPR050259">
    <property type="entry name" value="SDR"/>
</dbReference>
<feature type="domain" description="Ketoreductase" evidence="2">
    <location>
        <begin position="6"/>
        <end position="186"/>
    </location>
</feature>
<dbReference type="FunFam" id="3.40.50.720:FF:000084">
    <property type="entry name" value="Short-chain dehydrogenase reductase"/>
    <property type="match status" value="1"/>
</dbReference>